<dbReference type="GO" id="GO:0016758">
    <property type="term" value="F:hexosyltransferase activity"/>
    <property type="evidence" value="ECO:0007669"/>
    <property type="project" value="InterPro"/>
</dbReference>
<sequence length="155" mass="17843">MKILVTVGTTRFDKLIKQIASISALPHMANNFFMCQKANGLSNPETENYKEVEFIQSIENEYSHYDLVISHAGAGSIFSLLDHEKKIIIAPNLDRLDKHQSDIAKYMGEKEFAMICWDIEDLENLIINASSFQPKKFELVRFFKNDEFIDHINNA</sequence>
<evidence type="ECO:0000313" key="7">
    <source>
        <dbReference type="EMBL" id="QHR93289.1"/>
    </source>
</evidence>
<keyword evidence="5" id="KW-0256">Endoplasmic reticulum</keyword>
<name>A0A6B9Y025_ENTCL</name>
<feature type="domain" description="Glycosyl transferase family 28 C-terminal" evidence="6">
    <location>
        <begin position="3"/>
        <end position="130"/>
    </location>
</feature>
<evidence type="ECO:0000256" key="3">
    <source>
        <dbReference type="ARBA" id="ARBA00022676"/>
    </source>
</evidence>
<dbReference type="PANTHER" id="PTHR12867:SF6">
    <property type="entry name" value="N-ACETYLGLUCOSAMINYLDIPHOSPHODOLICHOL N-ACETYLGLUCOSAMINYLTRANSFERASE"/>
    <property type="match status" value="1"/>
</dbReference>
<dbReference type="InterPro" id="IPR007235">
    <property type="entry name" value="Glyco_trans_28_C"/>
</dbReference>
<dbReference type="Gene3D" id="3.40.50.2000">
    <property type="entry name" value="Glycogen Phosphorylase B"/>
    <property type="match status" value="1"/>
</dbReference>
<keyword evidence="3 7" id="KW-0328">Glycosyltransferase</keyword>
<evidence type="ECO:0000256" key="1">
    <source>
        <dbReference type="ARBA" id="ARBA00004240"/>
    </source>
</evidence>
<dbReference type="Pfam" id="PF04101">
    <property type="entry name" value="Glyco_tran_28_C"/>
    <property type="match status" value="1"/>
</dbReference>
<evidence type="ECO:0000256" key="2">
    <source>
        <dbReference type="ARBA" id="ARBA00006962"/>
    </source>
</evidence>
<protein>
    <submittedName>
        <fullName evidence="7">Beta-N-acetylglucosaminyltransferase</fullName>
    </submittedName>
</protein>
<accession>A0A6B9Y025</accession>
<dbReference type="InterPro" id="IPR039042">
    <property type="entry name" value="Alg13-like"/>
</dbReference>
<dbReference type="NCBIfam" id="NF041548">
    <property type="entry name" value="PssE"/>
    <property type="match status" value="1"/>
</dbReference>
<comment type="subcellular location">
    <subcellularLocation>
        <location evidence="1">Endoplasmic reticulum</location>
    </subcellularLocation>
</comment>
<dbReference type="AlphaFoldDB" id="A0A6B9Y025"/>
<comment type="similarity">
    <text evidence="2">Belongs to the glycosyltransferase 28 family.</text>
</comment>
<dbReference type="PANTHER" id="PTHR12867">
    <property type="entry name" value="GLYCOSYL TRANSFERASE-RELATED"/>
    <property type="match status" value="1"/>
</dbReference>
<dbReference type="SUPFAM" id="SSF53756">
    <property type="entry name" value="UDP-Glycosyltransferase/glycogen phosphorylase"/>
    <property type="match status" value="1"/>
</dbReference>
<dbReference type="GO" id="GO:0006488">
    <property type="term" value="P:dolichol-linked oligosaccharide biosynthetic process"/>
    <property type="evidence" value="ECO:0007669"/>
    <property type="project" value="InterPro"/>
</dbReference>
<evidence type="ECO:0000259" key="6">
    <source>
        <dbReference type="Pfam" id="PF04101"/>
    </source>
</evidence>
<keyword evidence="4 7" id="KW-0808">Transferase</keyword>
<organism evidence="7">
    <name type="scientific">Enterobacter cloacae</name>
    <dbReference type="NCBI Taxonomy" id="550"/>
    <lineage>
        <taxon>Bacteria</taxon>
        <taxon>Pseudomonadati</taxon>
        <taxon>Pseudomonadota</taxon>
        <taxon>Gammaproteobacteria</taxon>
        <taxon>Enterobacterales</taxon>
        <taxon>Enterobacteriaceae</taxon>
        <taxon>Enterobacter</taxon>
        <taxon>Enterobacter cloacae complex</taxon>
    </lineage>
</organism>
<evidence type="ECO:0000256" key="5">
    <source>
        <dbReference type="ARBA" id="ARBA00022824"/>
    </source>
</evidence>
<dbReference type="InterPro" id="IPR048097">
    <property type="entry name" value="Cps14G-like"/>
</dbReference>
<dbReference type="EMBL" id="MK595731">
    <property type="protein sequence ID" value="QHR93289.1"/>
    <property type="molecule type" value="Genomic_DNA"/>
</dbReference>
<evidence type="ECO:0000256" key="4">
    <source>
        <dbReference type="ARBA" id="ARBA00022679"/>
    </source>
</evidence>
<proteinExistence type="inferred from homology"/>
<reference evidence="7" key="1">
    <citation type="submission" date="2019-03" db="EMBL/GenBank/DDBJ databases">
        <title>Genetic characterization of the O-antigen and development of a molecular serotyping scheme for Enterobacter cloacae.</title>
        <authorList>
            <person name="Li Y."/>
            <person name="Huang J."/>
            <person name="Wang X."/>
            <person name="Xu C."/>
            <person name="Han T."/>
            <person name="Guo X."/>
        </authorList>
    </citation>
    <scope>NUCLEOTIDE SEQUENCE</scope>
    <source>
        <strain evidence="7">NCTC 11588</strain>
    </source>
</reference>